<reference evidence="9 10" key="1">
    <citation type="submission" date="2023-07" db="EMBL/GenBank/DDBJ databases">
        <title>Genomic Encyclopedia of Type Strains, Phase IV (KMG-IV): sequencing the most valuable type-strain genomes for metagenomic binning, comparative biology and taxonomic classification.</title>
        <authorList>
            <person name="Goeker M."/>
        </authorList>
    </citation>
    <scope>NUCLEOTIDE SEQUENCE [LARGE SCALE GENOMIC DNA]</scope>
    <source>
        <strain evidence="9 10">DSM 45903</strain>
    </source>
</reference>
<evidence type="ECO:0000256" key="8">
    <source>
        <dbReference type="ARBA" id="ARBA00023049"/>
    </source>
</evidence>
<evidence type="ECO:0000256" key="6">
    <source>
        <dbReference type="ARBA" id="ARBA00022833"/>
    </source>
</evidence>
<dbReference type="PANTHER" id="PTHR43808">
    <property type="entry name" value="ACETYLORNITHINE DEACETYLASE"/>
    <property type="match status" value="1"/>
</dbReference>
<dbReference type="RefSeq" id="WP_309868342.1">
    <property type="nucleotide sequence ID" value="NZ_JAVDQG010000009.1"/>
</dbReference>
<sequence length="470" mass="52286">MRFDWQAEMEKRRESLIHHLTQLCAIESIRDESTAREGAPFGEAIATALDYMLDLGKTDGFETKNVDGYAGHIQYGEGEELVGVLAHLDVVPAGDGWTSPPFSPEIRDGKFYARGAQDDKGPAMAAYFALKLVKESGLPLSRRVRLILGTDEESQWKDMKVYFEREQMPDMGFTPDADFPLIHAEKGLIDLTLSGSAPQVETSGDSWVLSRFEAGQRPNMVPDAAGARLAGDGDVFELKERYQDYLLTHRIRGYAEEADDYLTLVMEGVSHHGSEPDQGLNAAYHLAEFLGDLPLDEVGSRYVAFIRNYLVDSFFGEKLGIAQSDDITGPLTVNGGVFRYEPGEGQWAQLNIRYPVDGDHDWICRQVDERVTSYGLTVTEVDHKAPNHVDPDHPLVKTLLRVYEEQTGQPAKPMAIGGATYARALKPGVCFGPLFPGHEERAHQKDEYIRVDDLIRAAAIYAQAIYELAK</sequence>
<comment type="similarity">
    <text evidence="2">Belongs to the peptidase M20A family.</text>
</comment>
<dbReference type="NCBIfam" id="TIGR01887">
    <property type="entry name" value="dipeptidaselike"/>
    <property type="match status" value="1"/>
</dbReference>
<accession>A0ABU1IRC5</accession>
<dbReference type="InterPro" id="IPR010964">
    <property type="entry name" value="M20A_pepV-rel"/>
</dbReference>
<gene>
    <name evidence="9" type="ORF">JOE21_003359</name>
</gene>
<evidence type="ECO:0000256" key="5">
    <source>
        <dbReference type="ARBA" id="ARBA00022801"/>
    </source>
</evidence>
<dbReference type="EMBL" id="JAVDQG010000009">
    <property type="protein sequence ID" value="MDR6227344.1"/>
    <property type="molecule type" value="Genomic_DNA"/>
</dbReference>
<dbReference type="NCBIfam" id="NF005591">
    <property type="entry name" value="PRK07318.1"/>
    <property type="match status" value="1"/>
</dbReference>
<evidence type="ECO:0000256" key="7">
    <source>
        <dbReference type="ARBA" id="ARBA00022997"/>
    </source>
</evidence>
<dbReference type="InterPro" id="IPR050072">
    <property type="entry name" value="Peptidase_M20A"/>
</dbReference>
<name>A0ABU1IRC5_9BACL</name>
<evidence type="ECO:0000313" key="9">
    <source>
        <dbReference type="EMBL" id="MDR6227344.1"/>
    </source>
</evidence>
<keyword evidence="7" id="KW-0224">Dipeptidase</keyword>
<organism evidence="9 10">
    <name type="scientific">Desmospora profundinema</name>
    <dbReference type="NCBI Taxonomy" id="1571184"/>
    <lineage>
        <taxon>Bacteria</taxon>
        <taxon>Bacillati</taxon>
        <taxon>Bacillota</taxon>
        <taxon>Bacilli</taxon>
        <taxon>Bacillales</taxon>
        <taxon>Thermoactinomycetaceae</taxon>
        <taxon>Desmospora</taxon>
    </lineage>
</organism>
<dbReference type="PANTHER" id="PTHR43808:SF31">
    <property type="entry name" value="N-ACETYL-L-CITRULLINE DEACETYLASE"/>
    <property type="match status" value="1"/>
</dbReference>
<dbReference type="PROSITE" id="PS00758">
    <property type="entry name" value="ARGE_DAPE_CPG2_1"/>
    <property type="match status" value="1"/>
</dbReference>
<comment type="cofactor">
    <cofactor evidence="1">
        <name>Zn(2+)</name>
        <dbReference type="ChEBI" id="CHEBI:29105"/>
    </cofactor>
</comment>
<evidence type="ECO:0000256" key="4">
    <source>
        <dbReference type="ARBA" id="ARBA00022723"/>
    </source>
</evidence>
<dbReference type="Proteomes" id="UP001185012">
    <property type="component" value="Unassembled WGS sequence"/>
</dbReference>
<dbReference type="InterPro" id="IPR036264">
    <property type="entry name" value="Bact_exopeptidase_dim_dom"/>
</dbReference>
<keyword evidence="8" id="KW-0482">Metalloprotease</keyword>
<dbReference type="InterPro" id="IPR002933">
    <property type="entry name" value="Peptidase_M20"/>
</dbReference>
<dbReference type="InterPro" id="IPR001261">
    <property type="entry name" value="ArgE/DapE_CS"/>
</dbReference>
<keyword evidence="3" id="KW-0645">Protease</keyword>
<dbReference type="GO" id="GO:0009014">
    <property type="term" value="F:succinyl-diaminopimelate desuccinylase activity"/>
    <property type="evidence" value="ECO:0007669"/>
    <property type="project" value="UniProtKB-EC"/>
</dbReference>
<keyword evidence="4" id="KW-0479">Metal-binding</keyword>
<dbReference type="SUPFAM" id="SSF55031">
    <property type="entry name" value="Bacterial exopeptidase dimerisation domain"/>
    <property type="match status" value="1"/>
</dbReference>
<dbReference type="Gene3D" id="3.30.70.360">
    <property type="match status" value="2"/>
</dbReference>
<keyword evidence="10" id="KW-1185">Reference proteome</keyword>
<dbReference type="Pfam" id="PF01546">
    <property type="entry name" value="Peptidase_M20"/>
    <property type="match status" value="1"/>
</dbReference>
<evidence type="ECO:0000256" key="3">
    <source>
        <dbReference type="ARBA" id="ARBA00022670"/>
    </source>
</evidence>
<dbReference type="PROSITE" id="PS00759">
    <property type="entry name" value="ARGE_DAPE_CPG2_2"/>
    <property type="match status" value="1"/>
</dbReference>
<dbReference type="Gene3D" id="3.40.630.10">
    <property type="entry name" value="Zn peptidases"/>
    <property type="match status" value="1"/>
</dbReference>
<evidence type="ECO:0000256" key="2">
    <source>
        <dbReference type="ARBA" id="ARBA00006247"/>
    </source>
</evidence>
<dbReference type="SUPFAM" id="SSF53187">
    <property type="entry name" value="Zn-dependent exopeptidases"/>
    <property type="match status" value="1"/>
</dbReference>
<protein>
    <submittedName>
        <fullName evidence="9">Succinyl-diaminopimelate desuccinylase</fullName>
        <ecNumber evidence="9">3.5.1.18</ecNumber>
    </submittedName>
</protein>
<comment type="caution">
    <text evidence="9">The sequence shown here is derived from an EMBL/GenBank/DDBJ whole genome shotgun (WGS) entry which is preliminary data.</text>
</comment>
<evidence type="ECO:0000256" key="1">
    <source>
        <dbReference type="ARBA" id="ARBA00001947"/>
    </source>
</evidence>
<keyword evidence="5 9" id="KW-0378">Hydrolase</keyword>
<proteinExistence type="inferred from homology"/>
<dbReference type="CDD" id="cd03888">
    <property type="entry name" value="M20_PepV"/>
    <property type="match status" value="1"/>
</dbReference>
<evidence type="ECO:0000313" key="10">
    <source>
        <dbReference type="Proteomes" id="UP001185012"/>
    </source>
</evidence>
<keyword evidence="6" id="KW-0862">Zinc</keyword>
<dbReference type="EC" id="3.5.1.18" evidence="9"/>